<dbReference type="AlphaFoldDB" id="A0A1D6F2I4"/>
<feature type="region of interest" description="Disordered" evidence="1">
    <location>
        <begin position="56"/>
        <end position="99"/>
    </location>
</feature>
<dbReference type="InParanoid" id="A0A1D6F2I4"/>
<organism evidence="2">
    <name type="scientific">Zea mays</name>
    <name type="common">Maize</name>
    <dbReference type="NCBI Taxonomy" id="4577"/>
    <lineage>
        <taxon>Eukaryota</taxon>
        <taxon>Viridiplantae</taxon>
        <taxon>Streptophyta</taxon>
        <taxon>Embryophyta</taxon>
        <taxon>Tracheophyta</taxon>
        <taxon>Spermatophyta</taxon>
        <taxon>Magnoliopsida</taxon>
        <taxon>Liliopsida</taxon>
        <taxon>Poales</taxon>
        <taxon>Poaceae</taxon>
        <taxon>PACMAD clade</taxon>
        <taxon>Panicoideae</taxon>
        <taxon>Andropogonodae</taxon>
        <taxon>Andropogoneae</taxon>
        <taxon>Tripsacinae</taxon>
        <taxon>Zea</taxon>
    </lineage>
</organism>
<dbReference type="eggNOG" id="ENOG502RRQP">
    <property type="taxonomic scope" value="Eukaryota"/>
</dbReference>
<dbReference type="OMA" id="PRLVMGC"/>
<dbReference type="FunCoup" id="A0A1D6F2I4">
    <property type="interactions" value="1111"/>
</dbReference>
<protein>
    <submittedName>
        <fullName evidence="2">Uncharacterized protein</fullName>
    </submittedName>
</protein>
<dbReference type="PaxDb" id="4577-GRMZM2G082627_P01"/>
<reference evidence="2" key="1">
    <citation type="submission" date="2015-12" db="EMBL/GenBank/DDBJ databases">
        <title>Update maize B73 reference genome by single molecule sequencing technologies.</title>
        <authorList>
            <consortium name="Maize Genome Sequencing Project"/>
            <person name="Ware D."/>
        </authorList>
    </citation>
    <scope>NUCLEOTIDE SEQUENCE [LARGE SCALE GENOMIC DNA]</scope>
    <source>
        <tissue evidence="2">Seedling</tissue>
    </source>
</reference>
<dbReference type="STRING" id="4577.A0A1D6F2I4"/>
<feature type="compositionally biased region" description="Polar residues" evidence="1">
    <location>
        <begin position="72"/>
        <end position="81"/>
    </location>
</feature>
<sequence length="122" mass="13761">MHEQLNFPSRLNQTELAMGLQRKILGKRTIRQVSEEEEDVSIPQLVELRPLKLKRSYSHGGDEDEEGPRQLSPLSSATASGAGTERPPRCPPAPKKPRLLLGCSLDGFKVLRVMDLRCFLRR</sequence>
<name>A0A1D6F2I4_MAIZE</name>
<accession>A0A1D6F2I4</accession>
<proteinExistence type="predicted"/>
<evidence type="ECO:0000256" key="1">
    <source>
        <dbReference type="SAM" id="MobiDB-lite"/>
    </source>
</evidence>
<gene>
    <name evidence="2" type="ORF">ZEAMMB73_Zm00001d007057</name>
</gene>
<dbReference type="ExpressionAtlas" id="A0A1D6F2I4">
    <property type="expression patterns" value="baseline and differential"/>
</dbReference>
<evidence type="ECO:0000313" key="2">
    <source>
        <dbReference type="EMBL" id="ONM25643.1"/>
    </source>
</evidence>
<dbReference type="EMBL" id="CM007648">
    <property type="protein sequence ID" value="ONM25643.1"/>
    <property type="molecule type" value="Genomic_DNA"/>
</dbReference>